<dbReference type="Proteomes" id="UP000789901">
    <property type="component" value="Unassembled WGS sequence"/>
</dbReference>
<evidence type="ECO:0000259" key="1">
    <source>
        <dbReference type="PROSITE" id="PS50011"/>
    </source>
</evidence>
<dbReference type="InterPro" id="IPR011009">
    <property type="entry name" value="Kinase-like_dom_sf"/>
</dbReference>
<keyword evidence="3" id="KW-1185">Reference proteome</keyword>
<reference evidence="2 3" key="1">
    <citation type="submission" date="2021-06" db="EMBL/GenBank/DDBJ databases">
        <authorList>
            <person name="Kallberg Y."/>
            <person name="Tangrot J."/>
            <person name="Rosling A."/>
        </authorList>
    </citation>
    <scope>NUCLEOTIDE SEQUENCE [LARGE SCALE GENOMIC DNA]</scope>
    <source>
        <strain evidence="2 3">120-4 pot B 10/14</strain>
    </source>
</reference>
<feature type="domain" description="Protein kinase" evidence="1">
    <location>
        <begin position="12"/>
        <end position="75"/>
    </location>
</feature>
<gene>
    <name evidence="2" type="ORF">GMARGA_LOCUS39820</name>
</gene>
<sequence>LFKGLRMEYASFENKEKFGKGRFGVMYKAYSKNESQIVVLKTLYDCDENSLCNLVRKVKHTVKHDNVIQFFGITQ</sequence>
<organism evidence="2 3">
    <name type="scientific">Gigaspora margarita</name>
    <dbReference type="NCBI Taxonomy" id="4874"/>
    <lineage>
        <taxon>Eukaryota</taxon>
        <taxon>Fungi</taxon>
        <taxon>Fungi incertae sedis</taxon>
        <taxon>Mucoromycota</taxon>
        <taxon>Glomeromycotina</taxon>
        <taxon>Glomeromycetes</taxon>
        <taxon>Diversisporales</taxon>
        <taxon>Gigasporaceae</taxon>
        <taxon>Gigaspora</taxon>
    </lineage>
</organism>
<feature type="non-terminal residue" evidence="2">
    <location>
        <position position="75"/>
    </location>
</feature>
<comment type="caution">
    <text evidence="2">The sequence shown here is derived from an EMBL/GenBank/DDBJ whole genome shotgun (WGS) entry which is preliminary data.</text>
</comment>
<proteinExistence type="predicted"/>
<name>A0ABN7X719_GIGMA</name>
<accession>A0ABN7X719</accession>
<evidence type="ECO:0000313" key="2">
    <source>
        <dbReference type="EMBL" id="CAG8849663.1"/>
    </source>
</evidence>
<dbReference type="SUPFAM" id="SSF56112">
    <property type="entry name" value="Protein kinase-like (PK-like)"/>
    <property type="match status" value="1"/>
</dbReference>
<dbReference type="EMBL" id="CAJVQB010097400">
    <property type="protein sequence ID" value="CAG8849663.1"/>
    <property type="molecule type" value="Genomic_DNA"/>
</dbReference>
<dbReference type="Gene3D" id="3.30.200.20">
    <property type="entry name" value="Phosphorylase Kinase, domain 1"/>
    <property type="match status" value="1"/>
</dbReference>
<feature type="non-terminal residue" evidence="2">
    <location>
        <position position="1"/>
    </location>
</feature>
<protein>
    <submittedName>
        <fullName evidence="2">30175_t:CDS:1</fullName>
    </submittedName>
</protein>
<evidence type="ECO:0000313" key="3">
    <source>
        <dbReference type="Proteomes" id="UP000789901"/>
    </source>
</evidence>
<dbReference type="InterPro" id="IPR000719">
    <property type="entry name" value="Prot_kinase_dom"/>
</dbReference>
<dbReference type="PROSITE" id="PS50011">
    <property type="entry name" value="PROTEIN_KINASE_DOM"/>
    <property type="match status" value="1"/>
</dbReference>